<keyword evidence="3" id="KW-1185">Reference proteome</keyword>
<dbReference type="InterPro" id="IPR015797">
    <property type="entry name" value="NUDIX_hydrolase-like_dom_sf"/>
</dbReference>
<evidence type="ECO:0000313" key="3">
    <source>
        <dbReference type="Proteomes" id="UP000233524"/>
    </source>
</evidence>
<gene>
    <name evidence="2" type="ORF">jhhlp_008259</name>
</gene>
<dbReference type="EMBL" id="NLAX01001623">
    <property type="protein sequence ID" value="PKS04895.1"/>
    <property type="molecule type" value="Genomic_DNA"/>
</dbReference>
<comment type="caution">
    <text evidence="2">The sequence shown here is derived from an EMBL/GenBank/DDBJ whole genome shotgun (WGS) entry which is preliminary data.</text>
</comment>
<accession>A0A2N3MXK0</accession>
<dbReference type="SUPFAM" id="SSF55811">
    <property type="entry name" value="Nudix"/>
    <property type="match status" value="1"/>
</dbReference>
<evidence type="ECO:0000313" key="2">
    <source>
        <dbReference type="EMBL" id="PKS04895.1"/>
    </source>
</evidence>
<dbReference type="OrthoDB" id="10261522at2759"/>
<dbReference type="STRING" id="41688.A0A2N3MXK0"/>
<organism evidence="2 3">
    <name type="scientific">Lomentospora prolificans</name>
    <dbReference type="NCBI Taxonomy" id="41688"/>
    <lineage>
        <taxon>Eukaryota</taxon>
        <taxon>Fungi</taxon>
        <taxon>Dikarya</taxon>
        <taxon>Ascomycota</taxon>
        <taxon>Pezizomycotina</taxon>
        <taxon>Sordariomycetes</taxon>
        <taxon>Hypocreomycetidae</taxon>
        <taxon>Microascales</taxon>
        <taxon>Microascaceae</taxon>
        <taxon>Lomentospora</taxon>
    </lineage>
</organism>
<dbReference type="Gene3D" id="3.90.79.10">
    <property type="entry name" value="Nucleoside Triphosphate Pyrophosphohydrolase"/>
    <property type="match status" value="1"/>
</dbReference>
<dbReference type="AlphaFoldDB" id="A0A2N3MXK0"/>
<dbReference type="VEuPathDB" id="FungiDB:jhhlp_008259"/>
<dbReference type="InParanoid" id="A0A2N3MXK0"/>
<protein>
    <recommendedName>
        <fullName evidence="1">Nudix hydrolase domain-containing protein</fullName>
    </recommendedName>
</protein>
<dbReference type="CDD" id="cd03676">
    <property type="entry name" value="NUDIX_Tnr3_like"/>
    <property type="match status" value="1"/>
</dbReference>
<evidence type="ECO:0000259" key="1">
    <source>
        <dbReference type="PROSITE" id="PS51462"/>
    </source>
</evidence>
<dbReference type="Pfam" id="PF00293">
    <property type="entry name" value="NUDIX"/>
    <property type="match status" value="1"/>
</dbReference>
<dbReference type="PROSITE" id="PS51462">
    <property type="entry name" value="NUDIX"/>
    <property type="match status" value="1"/>
</dbReference>
<feature type="domain" description="Nudix hydrolase" evidence="1">
    <location>
        <begin position="124"/>
        <end position="279"/>
    </location>
</feature>
<dbReference type="Proteomes" id="UP000233524">
    <property type="component" value="Unassembled WGS sequence"/>
</dbReference>
<dbReference type="InterPro" id="IPR000086">
    <property type="entry name" value="NUDIX_hydrolase_dom"/>
</dbReference>
<sequence>MPDLPTYLQLVKEVDSWPYPTDDAEAYRRHMLNYHYFFIEGYEKPFGYVHNRFIDLFDWPTYWKIEPESRLLTLTTGSDFAARTRLMCETLQENYMLLKLPTSFAWADELFPLHTASGEHVLDMYGCGVDVFGIINYSVHMIGWVPMDGGIKIWVPQRSLTKWSFPGMLDTTVGGSLATGEKPIDGIIRECQEEISLDPDYTRANIRPCGTNSFQLTVNDLLQPACQLQVQYLYELEMSPDVVPTIGDGEVAELHLMTVAEVEARLKNREFKPTCLMAYLAFFIRHGYISAENEPDLVEINSRLNRRLALFVV</sequence>
<reference evidence="2 3" key="1">
    <citation type="journal article" date="2017" name="G3 (Bethesda)">
        <title>First Draft Genome Sequence of the Pathogenic Fungus Lomentospora prolificans (Formerly Scedosporium prolificans).</title>
        <authorList>
            <person name="Luo R."/>
            <person name="Zimin A."/>
            <person name="Workman R."/>
            <person name="Fan Y."/>
            <person name="Pertea G."/>
            <person name="Grossman N."/>
            <person name="Wear M.P."/>
            <person name="Jia B."/>
            <person name="Miller H."/>
            <person name="Casadevall A."/>
            <person name="Timp W."/>
            <person name="Zhang S.X."/>
            <person name="Salzberg S.L."/>
        </authorList>
    </citation>
    <scope>NUCLEOTIDE SEQUENCE [LARGE SCALE GENOMIC DNA]</scope>
    <source>
        <strain evidence="2 3">JHH-5317</strain>
    </source>
</reference>
<proteinExistence type="predicted"/>
<name>A0A2N3MXK0_9PEZI</name>